<evidence type="ECO:0000313" key="1">
    <source>
        <dbReference type="EMBL" id="EMC99331.1"/>
    </source>
</evidence>
<dbReference type="EMBL" id="KB445552">
    <property type="protein sequence ID" value="EMC99331.1"/>
    <property type="molecule type" value="Genomic_DNA"/>
</dbReference>
<reference evidence="1 2" key="1">
    <citation type="journal article" date="2012" name="PLoS Pathog.">
        <title>Diverse lifestyles and strategies of plant pathogenesis encoded in the genomes of eighteen Dothideomycetes fungi.</title>
        <authorList>
            <person name="Ohm R.A."/>
            <person name="Feau N."/>
            <person name="Henrissat B."/>
            <person name="Schoch C.L."/>
            <person name="Horwitz B.A."/>
            <person name="Barry K.W."/>
            <person name="Condon B.J."/>
            <person name="Copeland A.C."/>
            <person name="Dhillon B."/>
            <person name="Glaser F."/>
            <person name="Hesse C.N."/>
            <person name="Kosti I."/>
            <person name="LaButti K."/>
            <person name="Lindquist E.A."/>
            <person name="Lucas S."/>
            <person name="Salamov A.A."/>
            <person name="Bradshaw R.E."/>
            <person name="Ciuffetti L."/>
            <person name="Hamelin R.C."/>
            <person name="Kema G.H.J."/>
            <person name="Lawrence C."/>
            <person name="Scott J.A."/>
            <person name="Spatafora J.W."/>
            <person name="Turgeon B.G."/>
            <person name="de Wit P.J.G.M."/>
            <person name="Zhong S."/>
            <person name="Goodwin S.B."/>
            <person name="Grigoriev I.V."/>
        </authorList>
    </citation>
    <scope>NUCLEOTIDE SEQUENCE [LARGE SCALE GENOMIC DNA]</scope>
    <source>
        <strain evidence="1 2">UAMH 10762</strain>
    </source>
</reference>
<accession>M2MR66</accession>
<dbReference type="HOGENOM" id="CLU_1805809_0_0_1"/>
<evidence type="ECO:0000313" key="2">
    <source>
        <dbReference type="Proteomes" id="UP000011761"/>
    </source>
</evidence>
<sequence>MEYRTPLLSRCARSSDGYASLSSAACHSTAFRDEAKRRLSSGQWFNESASWQAIIGLHSATSVCMTERNGNSQEALISPPADTSSQCARMPRSTAALPYVARSTPDSSLFEAEKTDEKVNHDGRCLWVSKDSLPIRTPTGAVS</sequence>
<dbReference type="KEGG" id="bcom:BAUCODRAFT_31647"/>
<keyword evidence="2" id="KW-1185">Reference proteome</keyword>
<dbReference type="GeneID" id="19111541"/>
<gene>
    <name evidence="1" type="ORF">BAUCODRAFT_31647</name>
</gene>
<dbReference type="AlphaFoldDB" id="M2MR66"/>
<protein>
    <submittedName>
        <fullName evidence="1">Uncharacterized protein</fullName>
    </submittedName>
</protein>
<name>M2MR66_BAUPA</name>
<dbReference type="Proteomes" id="UP000011761">
    <property type="component" value="Unassembled WGS sequence"/>
</dbReference>
<dbReference type="RefSeq" id="XP_007673622.1">
    <property type="nucleotide sequence ID" value="XM_007675432.1"/>
</dbReference>
<proteinExistence type="predicted"/>
<organism evidence="1 2">
    <name type="scientific">Baudoinia panamericana (strain UAMH 10762)</name>
    <name type="common">Angels' share fungus</name>
    <name type="synonym">Baudoinia compniacensis (strain UAMH 10762)</name>
    <dbReference type="NCBI Taxonomy" id="717646"/>
    <lineage>
        <taxon>Eukaryota</taxon>
        <taxon>Fungi</taxon>
        <taxon>Dikarya</taxon>
        <taxon>Ascomycota</taxon>
        <taxon>Pezizomycotina</taxon>
        <taxon>Dothideomycetes</taxon>
        <taxon>Dothideomycetidae</taxon>
        <taxon>Mycosphaerellales</taxon>
        <taxon>Teratosphaeriaceae</taxon>
        <taxon>Baudoinia</taxon>
    </lineage>
</organism>